<organism evidence="1 2">
    <name type="scientific">Claviceps arundinis</name>
    <dbReference type="NCBI Taxonomy" id="1623583"/>
    <lineage>
        <taxon>Eukaryota</taxon>
        <taxon>Fungi</taxon>
        <taxon>Dikarya</taxon>
        <taxon>Ascomycota</taxon>
        <taxon>Pezizomycotina</taxon>
        <taxon>Sordariomycetes</taxon>
        <taxon>Hypocreomycetidae</taxon>
        <taxon>Hypocreales</taxon>
        <taxon>Clavicipitaceae</taxon>
        <taxon>Claviceps</taxon>
    </lineage>
</organism>
<keyword evidence="2" id="KW-1185">Reference proteome</keyword>
<dbReference type="Proteomes" id="UP000742024">
    <property type="component" value="Unassembled WGS sequence"/>
</dbReference>
<sequence length="112" mass="12166">MCQGHIFRMPVSRLGSTHPSVYPGGGSKIRASIFSSSTSIHGDCLVHPTEPFAYSTDFAPFGCIALPGMQLKRHDAMATVAFEPRYVPSSLDLQTGQRVHKAIRTLALYDDG</sequence>
<dbReference type="EMBL" id="SRPR01000089">
    <property type="protein sequence ID" value="KAG5960902.1"/>
    <property type="molecule type" value="Genomic_DNA"/>
</dbReference>
<reference evidence="1 2" key="1">
    <citation type="journal article" date="2020" name="bioRxiv">
        <title>Whole genome comparisons of ergot fungi reveals the divergence and evolution of species within the genus Claviceps are the result of varying mechanisms driving genome evolution and host range expansion.</title>
        <authorList>
            <person name="Wyka S.A."/>
            <person name="Mondo S.J."/>
            <person name="Liu M."/>
            <person name="Dettman J."/>
            <person name="Nalam V."/>
            <person name="Broders K.D."/>
        </authorList>
    </citation>
    <scope>NUCLEOTIDE SEQUENCE [LARGE SCALE GENOMIC DNA]</scope>
    <source>
        <strain evidence="1 2">LM583</strain>
    </source>
</reference>
<name>A0ABQ7PE25_9HYPO</name>
<evidence type="ECO:0000313" key="2">
    <source>
        <dbReference type="Proteomes" id="UP000742024"/>
    </source>
</evidence>
<accession>A0ABQ7PE25</accession>
<evidence type="ECO:0000313" key="1">
    <source>
        <dbReference type="EMBL" id="KAG5960902.1"/>
    </source>
</evidence>
<comment type="caution">
    <text evidence="1">The sequence shown here is derived from an EMBL/GenBank/DDBJ whole genome shotgun (WGS) entry which is preliminary data.</text>
</comment>
<gene>
    <name evidence="1" type="ORF">E4U57_007932</name>
</gene>
<protein>
    <submittedName>
        <fullName evidence="1">Uncharacterized protein</fullName>
    </submittedName>
</protein>
<proteinExistence type="predicted"/>